<dbReference type="SUPFAM" id="SSF53335">
    <property type="entry name" value="S-adenosyl-L-methionine-dependent methyltransferases"/>
    <property type="match status" value="1"/>
</dbReference>
<dbReference type="PANTHER" id="PTHR43591:SF24">
    <property type="entry name" value="2-METHOXY-6-POLYPRENYL-1,4-BENZOQUINOL METHYLASE, MITOCHONDRIAL"/>
    <property type="match status" value="1"/>
</dbReference>
<dbReference type="AlphaFoldDB" id="A0A1G2FR90"/>
<evidence type="ECO:0000313" key="2">
    <source>
        <dbReference type="EMBL" id="OGZ40118.1"/>
    </source>
</evidence>
<dbReference type="GO" id="GO:0008757">
    <property type="term" value="F:S-adenosylmethionine-dependent methyltransferase activity"/>
    <property type="evidence" value="ECO:0007669"/>
    <property type="project" value="InterPro"/>
</dbReference>
<feature type="domain" description="Methyltransferase type 11" evidence="1">
    <location>
        <begin position="54"/>
        <end position="140"/>
    </location>
</feature>
<protein>
    <recommendedName>
        <fullName evidence="1">Methyltransferase type 11 domain-containing protein</fullName>
    </recommendedName>
</protein>
<dbReference type="Pfam" id="PF08241">
    <property type="entry name" value="Methyltransf_11"/>
    <property type="match status" value="1"/>
</dbReference>
<evidence type="ECO:0000313" key="3">
    <source>
        <dbReference type="Proteomes" id="UP000177020"/>
    </source>
</evidence>
<evidence type="ECO:0000259" key="1">
    <source>
        <dbReference type="Pfam" id="PF08241"/>
    </source>
</evidence>
<comment type="caution">
    <text evidence="2">The sequence shown here is derived from an EMBL/GenBank/DDBJ whole genome shotgun (WGS) entry which is preliminary data.</text>
</comment>
<accession>A0A1G2FR90</accession>
<organism evidence="2 3">
    <name type="scientific">Candidatus Portnoybacteria bacterium RIFCSPLOWO2_02_FULL_40_15</name>
    <dbReference type="NCBI Taxonomy" id="1802002"/>
    <lineage>
        <taxon>Bacteria</taxon>
        <taxon>Candidatus Portnoyibacteriota</taxon>
    </lineage>
</organism>
<name>A0A1G2FR90_9BACT</name>
<reference evidence="2 3" key="1">
    <citation type="journal article" date="2016" name="Nat. Commun.">
        <title>Thousands of microbial genomes shed light on interconnected biogeochemical processes in an aquifer system.</title>
        <authorList>
            <person name="Anantharaman K."/>
            <person name="Brown C.T."/>
            <person name="Hug L.A."/>
            <person name="Sharon I."/>
            <person name="Castelle C.J."/>
            <person name="Probst A.J."/>
            <person name="Thomas B.C."/>
            <person name="Singh A."/>
            <person name="Wilkins M.J."/>
            <person name="Karaoz U."/>
            <person name="Brodie E.L."/>
            <person name="Williams K.H."/>
            <person name="Hubbard S.S."/>
            <person name="Banfield J.F."/>
        </authorList>
    </citation>
    <scope>NUCLEOTIDE SEQUENCE [LARGE SCALE GENOMIC DNA]</scope>
</reference>
<dbReference type="Gene3D" id="3.40.50.150">
    <property type="entry name" value="Vaccinia Virus protein VP39"/>
    <property type="match status" value="1"/>
</dbReference>
<dbReference type="Proteomes" id="UP000177020">
    <property type="component" value="Unassembled WGS sequence"/>
</dbReference>
<dbReference type="InterPro" id="IPR029063">
    <property type="entry name" value="SAM-dependent_MTases_sf"/>
</dbReference>
<proteinExistence type="predicted"/>
<dbReference type="EMBL" id="MHNG01000025">
    <property type="protein sequence ID" value="OGZ40118.1"/>
    <property type="molecule type" value="Genomic_DNA"/>
</dbReference>
<dbReference type="InterPro" id="IPR013216">
    <property type="entry name" value="Methyltransf_11"/>
</dbReference>
<sequence length="215" mass="24984">MNAIPNYVKIKGDFYEELTDPKKVGWFRAWLHNARYQNLRETVKKYYKKGYTILDLACGSCNWNSDKLPVIGLDINKNLLNNGLKYGRISKKVVGDIYKIPLKSNFADIVIMSEILEHVIDVDKVLMETRRILKNGGKLITTVPYDSFPSPHLPLFLAHCLLKGYVFGDTYYKTFCGHINRFSMSKMRSILSKHFKILEQYPEHMLHIFTIAEKT</sequence>
<gene>
    <name evidence="2" type="ORF">A3I20_00685</name>
</gene>
<dbReference type="PANTHER" id="PTHR43591">
    <property type="entry name" value="METHYLTRANSFERASE"/>
    <property type="match status" value="1"/>
</dbReference>
<dbReference type="CDD" id="cd02440">
    <property type="entry name" value="AdoMet_MTases"/>
    <property type="match status" value="1"/>
</dbReference>